<evidence type="ECO:0000256" key="1">
    <source>
        <dbReference type="ARBA" id="ARBA00017228"/>
    </source>
</evidence>
<dbReference type="InterPro" id="IPR058240">
    <property type="entry name" value="rSAM_sf"/>
</dbReference>
<dbReference type="OrthoDB" id="9808022at2"/>
<dbReference type="AlphaFoldDB" id="A0A3B0BJK8"/>
<evidence type="ECO:0000256" key="3">
    <source>
        <dbReference type="ARBA" id="ARBA00022723"/>
    </source>
</evidence>
<evidence type="ECO:0000256" key="5">
    <source>
        <dbReference type="ARBA" id="ARBA00023014"/>
    </source>
</evidence>
<dbReference type="PANTHER" id="PTHR13932:SF5">
    <property type="entry name" value="RADICAL S-ADENOSYL METHIONINE DOMAIN-CONTAINING PROTEIN 1, MITOCHONDRIAL"/>
    <property type="match status" value="1"/>
</dbReference>
<dbReference type="PANTHER" id="PTHR13932">
    <property type="entry name" value="COPROPORPHYRINIGEN III OXIDASE"/>
    <property type="match status" value="1"/>
</dbReference>
<keyword evidence="3" id="KW-0479">Metal-binding</keyword>
<dbReference type="EMBL" id="RBAM01000006">
    <property type="protein sequence ID" value="RKN71756.1"/>
    <property type="molecule type" value="Genomic_DNA"/>
</dbReference>
<dbReference type="SFLD" id="SFLDG01082">
    <property type="entry name" value="B12-binding_domain_containing"/>
    <property type="match status" value="1"/>
</dbReference>
<proteinExistence type="predicted"/>
<dbReference type="RefSeq" id="WP_120756365.1">
    <property type="nucleotide sequence ID" value="NZ_JBFADQ010000084.1"/>
</dbReference>
<dbReference type="CDD" id="cd01335">
    <property type="entry name" value="Radical_SAM"/>
    <property type="match status" value="1"/>
</dbReference>
<dbReference type="InterPro" id="IPR007197">
    <property type="entry name" value="rSAM"/>
</dbReference>
<dbReference type="GO" id="GO:0003824">
    <property type="term" value="F:catalytic activity"/>
    <property type="evidence" value="ECO:0007669"/>
    <property type="project" value="InterPro"/>
</dbReference>
<organism evidence="7 8">
    <name type="scientific">Streptomyces klenkii</name>
    <dbReference type="NCBI Taxonomy" id="1420899"/>
    <lineage>
        <taxon>Bacteria</taxon>
        <taxon>Bacillati</taxon>
        <taxon>Actinomycetota</taxon>
        <taxon>Actinomycetes</taxon>
        <taxon>Kitasatosporales</taxon>
        <taxon>Streptomycetaceae</taxon>
        <taxon>Streptomyces</taxon>
    </lineage>
</organism>
<evidence type="ECO:0000256" key="4">
    <source>
        <dbReference type="ARBA" id="ARBA00023004"/>
    </source>
</evidence>
<keyword evidence="4" id="KW-0408">Iron</keyword>
<evidence type="ECO:0000259" key="6">
    <source>
        <dbReference type="PROSITE" id="PS51918"/>
    </source>
</evidence>
<dbReference type="SFLD" id="SFLDS00029">
    <property type="entry name" value="Radical_SAM"/>
    <property type="match status" value="1"/>
</dbReference>
<keyword evidence="8" id="KW-1185">Reference proteome</keyword>
<comment type="caution">
    <text evidence="7">The sequence shown here is derived from an EMBL/GenBank/DDBJ whole genome shotgun (WGS) entry which is preliminary data.</text>
</comment>
<keyword evidence="2" id="KW-0949">S-adenosyl-L-methionine</keyword>
<accession>A0A3B0BJK8</accession>
<dbReference type="SUPFAM" id="SSF102114">
    <property type="entry name" value="Radical SAM enzymes"/>
    <property type="match status" value="1"/>
</dbReference>
<feature type="domain" description="Radical SAM core" evidence="6">
    <location>
        <begin position="62"/>
        <end position="304"/>
    </location>
</feature>
<dbReference type="GO" id="GO:0051539">
    <property type="term" value="F:4 iron, 4 sulfur cluster binding"/>
    <property type="evidence" value="ECO:0007669"/>
    <property type="project" value="TreeGrafter"/>
</dbReference>
<sequence length="501" mass="57715">MSPLTAHQEPYYLGDNASRPVPFDGVMTVSHYIMPNFATMDWHQVPREKVVENIRSLTDPGGNLNDRIMMYIHVPYCKSFCHYCNFNRYHYPKQDSERLERYTDYLIKEIDWYMRQPYVQAREFTGIYIGGGSPSTLPVTAVERLSAHLRKVVPNFDGIEKSFTGEPRTLRRPGLLDVLKDHGWDRITFGIETLNAKIHRKIGRLDTRDDVDAVFNRMRDLDYKADTCVDMMYDLPGQTLEGFQAELAELLDCYDPAEIDLFTTIYLPYRPLHKLIMDGRVEQPGSPWQLLSMREHLYDTLSAAGYHNTIAETWSKRPERSQYQTAHCARQDIIGVGCAARGNLRDMVSINPEKVDQWQANVDEQGASTETLQSIGPDGVLDRIMVMFPRYKSLDKALLNSYADRVGEAALARVQHVIDGHLAAGVIDEHDDRYTVNKLGVIWHGNLQTDYLRHTLNTKGEVLMNHLTESRADFDNEDRFEVTPETVYIKEHDAEYPRLMK</sequence>
<dbReference type="InterPro" id="IPR013785">
    <property type="entry name" value="Aldolase_TIM"/>
</dbReference>
<evidence type="ECO:0000256" key="2">
    <source>
        <dbReference type="ARBA" id="ARBA00022691"/>
    </source>
</evidence>
<dbReference type="Proteomes" id="UP000270343">
    <property type="component" value="Unassembled WGS sequence"/>
</dbReference>
<dbReference type="InterPro" id="IPR034505">
    <property type="entry name" value="Coproporphyrinogen-III_oxidase"/>
</dbReference>
<keyword evidence="5" id="KW-0411">Iron-sulfur</keyword>
<dbReference type="GO" id="GO:0046872">
    <property type="term" value="F:metal ion binding"/>
    <property type="evidence" value="ECO:0007669"/>
    <property type="project" value="UniProtKB-KW"/>
</dbReference>
<reference evidence="7 8" key="1">
    <citation type="journal article" date="2015" name="Antonie Van Leeuwenhoek">
        <title>Streptomyces klenkii sp. nov., isolated from deep marine sediment.</title>
        <authorList>
            <person name="Veyisoglu A."/>
            <person name="Sahin N."/>
        </authorList>
    </citation>
    <scope>NUCLEOTIDE SEQUENCE [LARGE SCALE GENOMIC DNA]</scope>
    <source>
        <strain evidence="7 8">KCTC 29202</strain>
    </source>
</reference>
<dbReference type="SMART" id="SM00729">
    <property type="entry name" value="Elp3"/>
    <property type="match status" value="1"/>
</dbReference>
<evidence type="ECO:0000313" key="8">
    <source>
        <dbReference type="Proteomes" id="UP000270343"/>
    </source>
</evidence>
<protein>
    <recommendedName>
        <fullName evidence="1">Heme chaperone HemW</fullName>
    </recommendedName>
</protein>
<name>A0A3B0BJK8_9ACTN</name>
<gene>
    <name evidence="7" type="ORF">D7231_17430</name>
</gene>
<dbReference type="Gene3D" id="3.20.20.70">
    <property type="entry name" value="Aldolase class I"/>
    <property type="match status" value="1"/>
</dbReference>
<dbReference type="InterPro" id="IPR006638">
    <property type="entry name" value="Elp3/MiaA/NifB-like_rSAM"/>
</dbReference>
<dbReference type="GO" id="GO:0005737">
    <property type="term" value="C:cytoplasm"/>
    <property type="evidence" value="ECO:0007669"/>
    <property type="project" value="TreeGrafter"/>
</dbReference>
<dbReference type="PROSITE" id="PS51918">
    <property type="entry name" value="RADICAL_SAM"/>
    <property type="match status" value="1"/>
</dbReference>
<dbReference type="GO" id="GO:0006779">
    <property type="term" value="P:porphyrin-containing compound biosynthetic process"/>
    <property type="evidence" value="ECO:0007669"/>
    <property type="project" value="TreeGrafter"/>
</dbReference>
<dbReference type="Pfam" id="PF04055">
    <property type="entry name" value="Radical_SAM"/>
    <property type="match status" value="1"/>
</dbReference>
<dbReference type="SFLD" id="SFLDG01065">
    <property type="entry name" value="anaerobic_coproporphyrinogen-I"/>
    <property type="match status" value="1"/>
</dbReference>
<evidence type="ECO:0000313" key="7">
    <source>
        <dbReference type="EMBL" id="RKN71756.1"/>
    </source>
</evidence>